<dbReference type="GO" id="GO:0010468">
    <property type="term" value="P:regulation of gene expression"/>
    <property type="evidence" value="ECO:0007669"/>
    <property type="project" value="UniProtKB-ARBA"/>
</dbReference>
<feature type="domain" description="K Homology" evidence="4">
    <location>
        <begin position="187"/>
        <end position="258"/>
    </location>
</feature>
<comment type="caution">
    <text evidence="5">The sequence shown here is derived from an EMBL/GenBank/DDBJ whole genome shotgun (WGS) entry which is preliminary data.</text>
</comment>
<name>A0A4Y2BWA1_ARAVE</name>
<keyword evidence="5" id="KW-0687">Ribonucleoprotein</keyword>
<evidence type="ECO:0000259" key="4">
    <source>
        <dbReference type="SMART" id="SM00322"/>
    </source>
</evidence>
<feature type="compositionally biased region" description="Gly residues" evidence="3">
    <location>
        <begin position="319"/>
        <end position="340"/>
    </location>
</feature>
<dbReference type="CDD" id="cd22433">
    <property type="entry name" value="KH-I_HNRNPK_rpt2"/>
    <property type="match status" value="1"/>
</dbReference>
<evidence type="ECO:0000256" key="1">
    <source>
        <dbReference type="ARBA" id="ARBA00022737"/>
    </source>
</evidence>
<dbReference type="Proteomes" id="UP000499080">
    <property type="component" value="Unassembled WGS sequence"/>
</dbReference>
<feature type="region of interest" description="Disordered" evidence="3">
    <location>
        <begin position="81"/>
        <end position="108"/>
    </location>
</feature>
<proteinExistence type="predicted"/>
<gene>
    <name evidence="5" type="primary">HNRNPK</name>
    <name evidence="5" type="ORF">AVEN_692_1</name>
</gene>
<feature type="compositionally biased region" description="Gly residues" evidence="3">
    <location>
        <begin position="429"/>
        <end position="439"/>
    </location>
</feature>
<feature type="domain" description="K Homology" evidence="4">
    <location>
        <begin position="480"/>
        <end position="550"/>
    </location>
</feature>
<reference evidence="5 6" key="1">
    <citation type="journal article" date="2019" name="Sci. Rep.">
        <title>Orb-weaving spider Araneus ventricosus genome elucidates the spidroin gene catalogue.</title>
        <authorList>
            <person name="Kono N."/>
            <person name="Nakamura H."/>
            <person name="Ohtoshi R."/>
            <person name="Moran D.A.P."/>
            <person name="Shinohara A."/>
            <person name="Yoshida Y."/>
            <person name="Fujiwara M."/>
            <person name="Mori M."/>
            <person name="Tomita M."/>
            <person name="Arakawa K."/>
        </authorList>
    </citation>
    <scope>NUCLEOTIDE SEQUENCE [LARGE SCALE GENOMIC DNA]</scope>
</reference>
<keyword evidence="6" id="KW-1185">Reference proteome</keyword>
<dbReference type="PROSITE" id="PS50084">
    <property type="entry name" value="KH_TYPE_1"/>
    <property type="match status" value="3"/>
</dbReference>
<dbReference type="EMBL" id="BGPR01000114">
    <property type="protein sequence ID" value="GBL95755.1"/>
    <property type="molecule type" value="Genomic_DNA"/>
</dbReference>
<accession>A0A4Y2BWA1</accession>
<dbReference type="InterPro" id="IPR004088">
    <property type="entry name" value="KH_dom_type_1"/>
</dbReference>
<organism evidence="5 6">
    <name type="scientific">Araneus ventricosus</name>
    <name type="common">Orbweaver spider</name>
    <name type="synonym">Epeira ventricosa</name>
    <dbReference type="NCBI Taxonomy" id="182803"/>
    <lineage>
        <taxon>Eukaryota</taxon>
        <taxon>Metazoa</taxon>
        <taxon>Ecdysozoa</taxon>
        <taxon>Arthropoda</taxon>
        <taxon>Chelicerata</taxon>
        <taxon>Arachnida</taxon>
        <taxon>Araneae</taxon>
        <taxon>Araneomorphae</taxon>
        <taxon>Entelegynae</taxon>
        <taxon>Araneoidea</taxon>
        <taxon>Araneidae</taxon>
        <taxon>Araneus</taxon>
    </lineage>
</organism>
<evidence type="ECO:0000313" key="5">
    <source>
        <dbReference type="EMBL" id="GBL95755.1"/>
    </source>
</evidence>
<dbReference type="PANTHER" id="PTHR10288">
    <property type="entry name" value="KH DOMAIN CONTAINING RNA BINDING PROTEIN"/>
    <property type="match status" value="1"/>
</dbReference>
<feature type="region of interest" description="Disordered" evidence="3">
    <location>
        <begin position="429"/>
        <end position="450"/>
    </location>
</feature>
<dbReference type="Pfam" id="PF00013">
    <property type="entry name" value="KH_1"/>
    <property type="match status" value="3"/>
</dbReference>
<feature type="compositionally biased region" description="Basic and acidic residues" evidence="3">
    <location>
        <begin position="81"/>
        <end position="90"/>
    </location>
</feature>
<dbReference type="AlphaFoldDB" id="A0A4Y2BWA1"/>
<keyword evidence="2" id="KW-0694">RNA-binding</keyword>
<dbReference type="CDD" id="cd22432">
    <property type="entry name" value="KH-I_HNRNPK_rpt1"/>
    <property type="match status" value="1"/>
</dbReference>
<dbReference type="InterPro" id="IPR004087">
    <property type="entry name" value="KH_dom"/>
</dbReference>
<keyword evidence="1" id="KW-0677">Repeat</keyword>
<dbReference type="SMART" id="SM00322">
    <property type="entry name" value="KH"/>
    <property type="match status" value="3"/>
</dbReference>
<feature type="domain" description="K Homology" evidence="4">
    <location>
        <begin position="109"/>
        <end position="174"/>
    </location>
</feature>
<protein>
    <submittedName>
        <fullName evidence="5">Heterogeneous nuclear ribonucleoprotein K</fullName>
    </submittedName>
</protein>
<dbReference type="CDD" id="cd22434">
    <property type="entry name" value="KH-I_HNRNPK_rpt3"/>
    <property type="match status" value="1"/>
</dbReference>
<feature type="region of interest" description="Disordered" evidence="3">
    <location>
        <begin position="318"/>
        <end position="340"/>
    </location>
</feature>
<dbReference type="InterPro" id="IPR036612">
    <property type="entry name" value="KH_dom_type_1_sf"/>
</dbReference>
<evidence type="ECO:0000256" key="3">
    <source>
        <dbReference type="SAM" id="MobiDB-lite"/>
    </source>
</evidence>
<sequence>MTVVLKGLIKKADFQLDGKPAGVVSLKLSRTLPQKGAVSSPLVWIKKFEPTVTQNPMTIGRFFIVDDSDCKIFRMTDTDSYKTSNKREASQDGMGDCEGPSKRPRSGGRAVDVRFLVQSKNAGAIIGKGGSNINRLRTEFTASVTVPDCPGPERILAIVADVDTLGEILLDVLPKLDDYSHHRNMEFDCELRMLLHQSHAGCLIGKGGSRIKELREKTGAQIKIFSNCCPNSTERIVQISGYPNVVVNCVKEICHIISAAPIKGPNKQYDPHHFNPLFCNDYGGYEETGPKGRGRGSFRGRPPPPAWRDEVVDNFSFGGPEGGSNRGRGGFGGSFGGRGRGIMGQGPNVGNRWNQMGGPGGNAGGNLGGWVTDSGSSYGGNRMMGSVNGQNPGNFMSQGAGDKPMGHAMGGPGPRNPMMNAGMGGGFQGGAGGPGVNGPGPGPSRFMGGPQRPYKPQGFVPPVPNTGELFQSKPVPNPNGTYSIIMKIPNDVAGAIIGKGGQRIRKIRRDSAATINIEEATQGSNDRIITITGALNQAQMAQHLMQQSVRDNQGGGAGGGRRF</sequence>
<dbReference type="Gene3D" id="3.30.1370.10">
    <property type="entry name" value="K Homology domain, type 1"/>
    <property type="match status" value="3"/>
</dbReference>
<dbReference type="GO" id="GO:1990904">
    <property type="term" value="C:ribonucleoprotein complex"/>
    <property type="evidence" value="ECO:0007669"/>
    <property type="project" value="UniProtKB-KW"/>
</dbReference>
<dbReference type="OrthoDB" id="1937934at2759"/>
<dbReference type="GO" id="GO:0003723">
    <property type="term" value="F:RNA binding"/>
    <property type="evidence" value="ECO:0007669"/>
    <property type="project" value="UniProtKB-UniRule"/>
</dbReference>
<evidence type="ECO:0000313" key="6">
    <source>
        <dbReference type="Proteomes" id="UP000499080"/>
    </source>
</evidence>
<dbReference type="SUPFAM" id="SSF54791">
    <property type="entry name" value="Eukaryotic type KH-domain (KH-domain type I)"/>
    <property type="match status" value="3"/>
</dbReference>
<evidence type="ECO:0000256" key="2">
    <source>
        <dbReference type="PROSITE-ProRule" id="PRU00117"/>
    </source>
</evidence>